<reference evidence="1" key="1">
    <citation type="journal article" date="2021" name="PeerJ">
        <title>Extensive microbial diversity within the chicken gut microbiome revealed by metagenomics and culture.</title>
        <authorList>
            <person name="Gilroy R."/>
            <person name="Ravi A."/>
            <person name="Getino M."/>
            <person name="Pursley I."/>
            <person name="Horton D.L."/>
            <person name="Alikhan N.F."/>
            <person name="Baker D."/>
            <person name="Gharbi K."/>
            <person name="Hall N."/>
            <person name="Watson M."/>
            <person name="Adriaenssens E.M."/>
            <person name="Foster-Nyarko E."/>
            <person name="Jarju S."/>
            <person name="Secka A."/>
            <person name="Antonio M."/>
            <person name="Oren A."/>
            <person name="Chaudhuri R.R."/>
            <person name="La Ragione R."/>
            <person name="Hildebrand F."/>
            <person name="Pallen M.J."/>
        </authorList>
    </citation>
    <scope>NUCLEOTIDE SEQUENCE</scope>
    <source>
        <strain evidence="1">CHK185-5351</strain>
    </source>
</reference>
<comment type="caution">
    <text evidence="1">The sequence shown here is derived from an EMBL/GenBank/DDBJ whole genome shotgun (WGS) entry which is preliminary data.</text>
</comment>
<name>A0A9D2NCB2_9FIRM</name>
<dbReference type="Proteomes" id="UP000823849">
    <property type="component" value="Unassembled WGS sequence"/>
</dbReference>
<proteinExistence type="predicted"/>
<reference evidence="1" key="2">
    <citation type="submission" date="2021-04" db="EMBL/GenBank/DDBJ databases">
        <authorList>
            <person name="Gilroy R."/>
        </authorList>
    </citation>
    <scope>NUCLEOTIDE SEQUENCE</scope>
    <source>
        <strain evidence="1">CHK185-5351</strain>
    </source>
</reference>
<gene>
    <name evidence="1" type="ORF">H9705_08950</name>
</gene>
<evidence type="ECO:0000313" key="1">
    <source>
        <dbReference type="EMBL" id="HJC15933.1"/>
    </source>
</evidence>
<protein>
    <submittedName>
        <fullName evidence="1">Uncharacterized protein</fullName>
    </submittedName>
</protein>
<organism evidence="1 2">
    <name type="scientific">Candidatus Fusicatenibacter intestinigallinarum</name>
    <dbReference type="NCBI Taxonomy" id="2838598"/>
    <lineage>
        <taxon>Bacteria</taxon>
        <taxon>Bacillati</taxon>
        <taxon>Bacillota</taxon>
        <taxon>Clostridia</taxon>
        <taxon>Lachnospirales</taxon>
        <taxon>Lachnospiraceae</taxon>
        <taxon>Fusicatenibacter</taxon>
    </lineage>
</organism>
<sequence length="151" mass="17403">MIVNYIEINSGRKERVLPTEVSEIAMLQFRTMLPRAAEGICELRYGTGFHLEMLTGGYRVSLYDMRGEEPVLLAVSAGVWEDSQRLEIWREQNRRIEKPEDVGKILKMPPSVPYIADCLLPEGETRSELASWRRNFTQGLGWTVFDAVLRR</sequence>
<accession>A0A9D2NCB2</accession>
<dbReference type="EMBL" id="DWWU01000037">
    <property type="protein sequence ID" value="HJC15933.1"/>
    <property type="molecule type" value="Genomic_DNA"/>
</dbReference>
<evidence type="ECO:0000313" key="2">
    <source>
        <dbReference type="Proteomes" id="UP000823849"/>
    </source>
</evidence>
<dbReference type="AlphaFoldDB" id="A0A9D2NCB2"/>